<keyword evidence="5" id="KW-0812">Transmembrane</keyword>
<dbReference type="OrthoDB" id="344905at2"/>
<dbReference type="RefSeq" id="WP_135584556.1">
    <property type="nucleotide sequence ID" value="NZ_RQEP01000005.1"/>
</dbReference>
<keyword evidence="4" id="KW-0175">Coiled coil</keyword>
<keyword evidence="9" id="KW-1185">Reference proteome</keyword>
<dbReference type="InterPro" id="IPR004089">
    <property type="entry name" value="MCPsignal_dom"/>
</dbReference>
<dbReference type="Proteomes" id="UP000297453">
    <property type="component" value="Unassembled WGS sequence"/>
</dbReference>
<feature type="transmembrane region" description="Helical" evidence="5">
    <location>
        <begin position="183"/>
        <end position="207"/>
    </location>
</feature>
<dbReference type="SMART" id="SM00283">
    <property type="entry name" value="MA"/>
    <property type="match status" value="1"/>
</dbReference>
<dbReference type="GO" id="GO:0007165">
    <property type="term" value="P:signal transduction"/>
    <property type="evidence" value="ECO:0007669"/>
    <property type="project" value="UniProtKB-KW"/>
</dbReference>
<feature type="transmembrane region" description="Helical" evidence="5">
    <location>
        <begin position="219"/>
        <end position="243"/>
    </location>
</feature>
<keyword evidence="1" id="KW-0145">Chemotaxis</keyword>
<name>A0A4R9G6L7_9LEPT</name>
<dbReference type="GO" id="GO:0004888">
    <property type="term" value="F:transmembrane signaling receptor activity"/>
    <property type="evidence" value="ECO:0007669"/>
    <property type="project" value="TreeGrafter"/>
</dbReference>
<comment type="similarity">
    <text evidence="2">Belongs to the methyl-accepting chemotaxis (MCP) protein family.</text>
</comment>
<dbReference type="PROSITE" id="PS50885">
    <property type="entry name" value="HAMP"/>
    <property type="match status" value="1"/>
</dbReference>
<feature type="transmembrane region" description="Helical" evidence="5">
    <location>
        <begin position="133"/>
        <end position="154"/>
    </location>
</feature>
<keyword evidence="5" id="KW-1133">Transmembrane helix</keyword>
<feature type="domain" description="HAMP" evidence="7">
    <location>
        <begin position="243"/>
        <end position="295"/>
    </location>
</feature>
<dbReference type="InterPro" id="IPR003660">
    <property type="entry name" value="HAMP_dom"/>
</dbReference>
<feature type="transmembrane region" description="Helical" evidence="5">
    <location>
        <begin position="45"/>
        <end position="68"/>
    </location>
</feature>
<dbReference type="EMBL" id="RQEP01000005">
    <property type="protein sequence ID" value="TGK07071.1"/>
    <property type="molecule type" value="Genomic_DNA"/>
</dbReference>
<dbReference type="PANTHER" id="PTHR43531:SF11">
    <property type="entry name" value="METHYL-ACCEPTING CHEMOTAXIS PROTEIN 3"/>
    <property type="match status" value="1"/>
</dbReference>
<sequence length="603" mass="66220">MNRGESRKIRWRLTLGLELLTSVLAVPLAVLFIIVAGGFDFQKSLVLIATSTVSLCTSYVIPAIRFLYLGRILSSLEPEKWETLNTNGKSLVKTKLLNFPLLNSIFYIVQWTYGVPAAWKMLHFSFTPNLSESVPFMVLPLIIYPILGVSHFFLTESVLSEVLESDKLIGMPVEEKSVRKVSLFTRIIATIASITSLPIIVIGYLLVEETSGWIELGDVRITLALTMMFLLITVVVASLLLAASIRRNSKNMSGAFLEMSQGELDILLPMISTDELGRSSRMINDFVKRLRIVVKTVIKESEKLSQSSKALEERTKNLAMKMQEQAASTEQMSAGVEEIAASIQSTSGRADSQSSTVEQATTSLAELEDRIRNVHTSLLETKNDAERMRLETSNGESALSSTRNAMAEIEANTAKMEASVNVIHEITDRIGLLSLNAAIEAARAGEAGKGFAVVAQEISKLGEQTQENAKRIRATLAEAVKATNSGREVIGNTEVAFRRIGDTALNTSERILNVSSLSEAQLVASARVKNAFSELIRSAEEIRNHTKEQSQTSLEFSKTIGSISEATEFLNGVVNDIDSLAEKLAIQASSLKKEVEFFRTEKS</sequence>
<evidence type="ECO:0000256" key="5">
    <source>
        <dbReference type="SAM" id="Phobius"/>
    </source>
</evidence>
<reference evidence="8" key="1">
    <citation type="journal article" date="2019" name="PLoS Negl. Trop. Dis.">
        <title>Revisiting the worldwide diversity of Leptospira species in the environment.</title>
        <authorList>
            <person name="Vincent A.T."/>
            <person name="Schiettekatte O."/>
            <person name="Bourhy P."/>
            <person name="Veyrier F.J."/>
            <person name="Picardeau M."/>
        </authorList>
    </citation>
    <scope>NUCLEOTIDE SEQUENCE [LARGE SCALE GENOMIC DNA]</scope>
    <source>
        <strain evidence="8">SSS9</strain>
    </source>
</reference>
<dbReference type="Gene3D" id="1.10.287.950">
    <property type="entry name" value="Methyl-accepting chemotaxis protein"/>
    <property type="match status" value="2"/>
</dbReference>
<evidence type="ECO:0000256" key="4">
    <source>
        <dbReference type="SAM" id="Coils"/>
    </source>
</evidence>
<organism evidence="8 9">
    <name type="scientific">Leptospira semungkisensis</name>
    <dbReference type="NCBI Taxonomy" id="2484985"/>
    <lineage>
        <taxon>Bacteria</taxon>
        <taxon>Pseudomonadati</taxon>
        <taxon>Spirochaetota</taxon>
        <taxon>Spirochaetia</taxon>
        <taxon>Leptospirales</taxon>
        <taxon>Leptospiraceae</taxon>
        <taxon>Leptospira</taxon>
    </lineage>
</organism>
<accession>A0A4R9G6L7</accession>
<evidence type="ECO:0000313" key="8">
    <source>
        <dbReference type="EMBL" id="TGK07071.1"/>
    </source>
</evidence>
<evidence type="ECO:0000259" key="7">
    <source>
        <dbReference type="PROSITE" id="PS50885"/>
    </source>
</evidence>
<keyword evidence="5" id="KW-0472">Membrane</keyword>
<feature type="transmembrane region" description="Helical" evidence="5">
    <location>
        <begin position="12"/>
        <end position="39"/>
    </location>
</feature>
<dbReference type="PROSITE" id="PS50111">
    <property type="entry name" value="CHEMOTAXIS_TRANSDUC_2"/>
    <property type="match status" value="1"/>
</dbReference>
<comment type="caution">
    <text evidence="8">The sequence shown here is derived from an EMBL/GenBank/DDBJ whole genome shotgun (WGS) entry which is preliminary data.</text>
</comment>
<dbReference type="Pfam" id="PF00015">
    <property type="entry name" value="MCPsignal"/>
    <property type="match status" value="1"/>
</dbReference>
<proteinExistence type="inferred from homology"/>
<evidence type="ECO:0000256" key="2">
    <source>
        <dbReference type="ARBA" id="ARBA00029447"/>
    </source>
</evidence>
<keyword evidence="3" id="KW-0807">Transducer</keyword>
<feature type="transmembrane region" description="Helical" evidence="5">
    <location>
        <begin position="96"/>
        <end position="113"/>
    </location>
</feature>
<protein>
    <submittedName>
        <fullName evidence="8">Methyl-accepting chemotaxis protein</fullName>
    </submittedName>
</protein>
<feature type="domain" description="Methyl-accepting transducer" evidence="6">
    <location>
        <begin position="328"/>
        <end position="564"/>
    </location>
</feature>
<feature type="coiled-coil region" evidence="4">
    <location>
        <begin position="350"/>
        <end position="384"/>
    </location>
</feature>
<evidence type="ECO:0000313" key="9">
    <source>
        <dbReference type="Proteomes" id="UP000297453"/>
    </source>
</evidence>
<dbReference type="PANTHER" id="PTHR43531">
    <property type="entry name" value="PROTEIN ICFG"/>
    <property type="match status" value="1"/>
</dbReference>
<evidence type="ECO:0000259" key="6">
    <source>
        <dbReference type="PROSITE" id="PS50111"/>
    </source>
</evidence>
<dbReference type="GO" id="GO:0005886">
    <property type="term" value="C:plasma membrane"/>
    <property type="evidence" value="ECO:0007669"/>
    <property type="project" value="TreeGrafter"/>
</dbReference>
<dbReference type="AlphaFoldDB" id="A0A4R9G6L7"/>
<evidence type="ECO:0000256" key="3">
    <source>
        <dbReference type="PROSITE-ProRule" id="PRU00284"/>
    </source>
</evidence>
<gene>
    <name evidence="8" type="ORF">EHO59_02865</name>
</gene>
<dbReference type="InterPro" id="IPR051310">
    <property type="entry name" value="MCP_chemotaxis"/>
</dbReference>
<evidence type="ECO:0000256" key="1">
    <source>
        <dbReference type="ARBA" id="ARBA00022500"/>
    </source>
</evidence>
<dbReference type="SUPFAM" id="SSF58104">
    <property type="entry name" value="Methyl-accepting chemotaxis protein (MCP) signaling domain"/>
    <property type="match status" value="1"/>
</dbReference>
<dbReference type="GO" id="GO:0006935">
    <property type="term" value="P:chemotaxis"/>
    <property type="evidence" value="ECO:0007669"/>
    <property type="project" value="UniProtKB-KW"/>
</dbReference>